<dbReference type="InterPro" id="IPR001867">
    <property type="entry name" value="OmpR/PhoB-type_DNA-bd"/>
</dbReference>
<reference evidence="10" key="2">
    <citation type="journal article" date="2021" name="PeerJ">
        <title>Extensive microbial diversity within the chicken gut microbiome revealed by metagenomics and culture.</title>
        <authorList>
            <person name="Gilroy R."/>
            <person name="Ravi A."/>
            <person name="Getino M."/>
            <person name="Pursley I."/>
            <person name="Horton D.L."/>
            <person name="Alikhan N.F."/>
            <person name="Baker D."/>
            <person name="Gharbi K."/>
            <person name="Hall N."/>
            <person name="Watson M."/>
            <person name="Adriaenssens E.M."/>
            <person name="Foster-Nyarko E."/>
            <person name="Jarju S."/>
            <person name="Secka A."/>
            <person name="Antonio M."/>
            <person name="Oren A."/>
            <person name="Chaudhuri R.R."/>
            <person name="La Ragione R."/>
            <person name="Hildebrand F."/>
            <person name="Pallen M.J."/>
        </authorList>
    </citation>
    <scope>NUCLEOTIDE SEQUENCE</scope>
    <source>
        <strain evidence="10">ChiHcec3-6078</strain>
    </source>
</reference>
<keyword evidence="4" id="KW-0804">Transcription</keyword>
<dbReference type="InterPro" id="IPR039420">
    <property type="entry name" value="WalR-like"/>
</dbReference>
<protein>
    <recommendedName>
        <fullName evidence="1">Stage 0 sporulation protein A homolog</fullName>
    </recommendedName>
</protein>
<dbReference type="Gene3D" id="1.10.10.10">
    <property type="entry name" value="Winged helix-like DNA-binding domain superfamily/Winged helix DNA-binding domain"/>
    <property type="match status" value="1"/>
</dbReference>
<evidence type="ECO:0000259" key="9">
    <source>
        <dbReference type="PROSITE" id="PS51755"/>
    </source>
</evidence>
<accession>A0A9D1L7V9</accession>
<dbReference type="Gene3D" id="3.40.50.2300">
    <property type="match status" value="1"/>
</dbReference>
<dbReference type="InterPro" id="IPR016032">
    <property type="entry name" value="Sig_transdc_resp-reg_C-effctor"/>
</dbReference>
<feature type="DNA-binding region" description="OmpR/PhoB-type" evidence="7">
    <location>
        <begin position="109"/>
        <end position="203"/>
    </location>
</feature>
<evidence type="ECO:0000259" key="8">
    <source>
        <dbReference type="PROSITE" id="PS50110"/>
    </source>
</evidence>
<dbReference type="PANTHER" id="PTHR48111">
    <property type="entry name" value="REGULATOR OF RPOS"/>
    <property type="match status" value="1"/>
</dbReference>
<dbReference type="GO" id="GO:0005829">
    <property type="term" value="C:cytosol"/>
    <property type="evidence" value="ECO:0007669"/>
    <property type="project" value="TreeGrafter"/>
</dbReference>
<dbReference type="Pfam" id="PF00486">
    <property type="entry name" value="Trans_reg_C"/>
    <property type="match status" value="1"/>
</dbReference>
<keyword evidence="3 7" id="KW-0238">DNA-binding</keyword>
<dbReference type="Pfam" id="PF00072">
    <property type="entry name" value="Response_reg"/>
    <property type="match status" value="1"/>
</dbReference>
<evidence type="ECO:0000256" key="4">
    <source>
        <dbReference type="ARBA" id="ARBA00023163"/>
    </source>
</evidence>
<evidence type="ECO:0000313" key="11">
    <source>
        <dbReference type="Proteomes" id="UP000824090"/>
    </source>
</evidence>
<comment type="caution">
    <text evidence="10">The sequence shown here is derived from an EMBL/GenBank/DDBJ whole genome shotgun (WGS) entry which is preliminary data.</text>
</comment>
<dbReference type="GO" id="GO:0006355">
    <property type="term" value="P:regulation of DNA-templated transcription"/>
    <property type="evidence" value="ECO:0007669"/>
    <property type="project" value="InterPro"/>
</dbReference>
<dbReference type="GO" id="GO:0032993">
    <property type="term" value="C:protein-DNA complex"/>
    <property type="evidence" value="ECO:0007669"/>
    <property type="project" value="TreeGrafter"/>
</dbReference>
<evidence type="ECO:0000256" key="6">
    <source>
        <dbReference type="PROSITE-ProRule" id="PRU00169"/>
    </source>
</evidence>
<keyword evidence="2" id="KW-0805">Transcription regulation</keyword>
<organism evidence="10 11">
    <name type="scientific">Candidatus Allocopromorpha excrementigallinarum</name>
    <dbReference type="NCBI Taxonomy" id="2840742"/>
    <lineage>
        <taxon>Bacteria</taxon>
        <taxon>Bacillati</taxon>
        <taxon>Bacillota</taxon>
        <taxon>Clostridia</taxon>
        <taxon>Eubacteriales</taxon>
        <taxon>Eubacteriaceae</taxon>
        <taxon>Eubacteriaceae incertae sedis</taxon>
        <taxon>Candidatus Allocopromorpha</taxon>
    </lineage>
</organism>
<comment type="function">
    <text evidence="5">May play the central regulatory role in sporulation. It may be an element of the effector pathway responsible for the activation of sporulation genes in response to nutritional stress. Spo0A may act in concert with spo0H (a sigma factor) to control the expression of some genes that are critical to the sporulation process.</text>
</comment>
<dbReference type="InterPro" id="IPR036388">
    <property type="entry name" value="WH-like_DNA-bd_sf"/>
</dbReference>
<dbReference type="PROSITE" id="PS50110">
    <property type="entry name" value="RESPONSE_REGULATORY"/>
    <property type="match status" value="1"/>
</dbReference>
<feature type="domain" description="Response regulatory" evidence="8">
    <location>
        <begin position="1"/>
        <end position="104"/>
    </location>
</feature>
<feature type="domain" description="OmpR/PhoB-type" evidence="9">
    <location>
        <begin position="109"/>
        <end position="203"/>
    </location>
</feature>
<dbReference type="CDD" id="cd00383">
    <property type="entry name" value="trans_reg_C"/>
    <property type="match status" value="1"/>
</dbReference>
<dbReference type="GO" id="GO:0000976">
    <property type="term" value="F:transcription cis-regulatory region binding"/>
    <property type="evidence" value="ECO:0007669"/>
    <property type="project" value="TreeGrafter"/>
</dbReference>
<name>A0A9D1L7V9_9FIRM</name>
<keyword evidence="6" id="KW-0597">Phosphoprotein</keyword>
<dbReference type="SUPFAM" id="SSF46894">
    <property type="entry name" value="C-terminal effector domain of the bipartite response regulators"/>
    <property type="match status" value="1"/>
</dbReference>
<dbReference type="Gene3D" id="6.10.250.690">
    <property type="match status" value="1"/>
</dbReference>
<dbReference type="PANTHER" id="PTHR48111:SF43">
    <property type="entry name" value="STAGE 0 SPORULATION PROTEIN A HOMOLOG"/>
    <property type="match status" value="1"/>
</dbReference>
<feature type="modified residue" description="4-aspartylphosphate" evidence="6">
    <location>
        <position position="40"/>
    </location>
</feature>
<evidence type="ECO:0000256" key="3">
    <source>
        <dbReference type="ARBA" id="ARBA00023125"/>
    </source>
</evidence>
<evidence type="ECO:0000313" key="10">
    <source>
        <dbReference type="EMBL" id="HIU26468.1"/>
    </source>
</evidence>
<reference evidence="10" key="1">
    <citation type="submission" date="2020-10" db="EMBL/GenBank/DDBJ databases">
        <authorList>
            <person name="Gilroy R."/>
        </authorList>
    </citation>
    <scope>NUCLEOTIDE SEQUENCE</scope>
    <source>
        <strain evidence="10">ChiHcec3-6078</strain>
    </source>
</reference>
<gene>
    <name evidence="10" type="ORF">IAC50_08260</name>
</gene>
<evidence type="ECO:0000256" key="7">
    <source>
        <dbReference type="PROSITE-ProRule" id="PRU01091"/>
    </source>
</evidence>
<dbReference type="SMART" id="SM00448">
    <property type="entry name" value="REC"/>
    <property type="match status" value="1"/>
</dbReference>
<dbReference type="Proteomes" id="UP000824090">
    <property type="component" value="Unassembled WGS sequence"/>
</dbReference>
<dbReference type="PROSITE" id="PS51755">
    <property type="entry name" value="OMPR_PHOB"/>
    <property type="match status" value="1"/>
</dbReference>
<dbReference type="SUPFAM" id="SSF52172">
    <property type="entry name" value="CheY-like"/>
    <property type="match status" value="1"/>
</dbReference>
<dbReference type="EMBL" id="DVMP01000153">
    <property type="protein sequence ID" value="HIU26468.1"/>
    <property type="molecule type" value="Genomic_DNA"/>
</dbReference>
<dbReference type="AlphaFoldDB" id="A0A9D1L7V9"/>
<dbReference type="InterPro" id="IPR001789">
    <property type="entry name" value="Sig_transdc_resp-reg_receiver"/>
</dbReference>
<dbReference type="InterPro" id="IPR011006">
    <property type="entry name" value="CheY-like_superfamily"/>
</dbReference>
<evidence type="ECO:0000256" key="5">
    <source>
        <dbReference type="ARBA" id="ARBA00024867"/>
    </source>
</evidence>
<evidence type="ECO:0000256" key="1">
    <source>
        <dbReference type="ARBA" id="ARBA00018672"/>
    </source>
</evidence>
<sequence length="203" mass="23178">MERILLMEDDETIKKELAALLRANGYMPVDEPPCRLALLDINMPGENGYEVCRRLRESSDVPVIFLTARDRAEDEILAFGVGADDYIKKPYNSSVLLARIGRLIKRKDSSVITARDLTLSLSDMTVSRGGKKAELTKNETRILFCLMKKELCSREEIIEELWKESLYVDENTLYVNISRLREKLRGLGAEGYIRTVRGVGYRL</sequence>
<evidence type="ECO:0000256" key="2">
    <source>
        <dbReference type="ARBA" id="ARBA00023015"/>
    </source>
</evidence>
<dbReference type="SMART" id="SM00862">
    <property type="entry name" value="Trans_reg_C"/>
    <property type="match status" value="1"/>
</dbReference>
<proteinExistence type="predicted"/>
<dbReference type="GO" id="GO:0000156">
    <property type="term" value="F:phosphorelay response regulator activity"/>
    <property type="evidence" value="ECO:0007669"/>
    <property type="project" value="TreeGrafter"/>
</dbReference>